<dbReference type="Pfam" id="PF13193">
    <property type="entry name" value="AMP-binding_C"/>
    <property type="match status" value="1"/>
</dbReference>
<dbReference type="GO" id="GO:0005737">
    <property type="term" value="C:cytoplasm"/>
    <property type="evidence" value="ECO:0007669"/>
    <property type="project" value="TreeGrafter"/>
</dbReference>
<sequence>MIDINNKFFNLLSKDQKIKLEFYNNTKKLINDNATIIKLFDEQVLRTPNEIALIFNDEQISYKTLSKKVDLLANRLVNMSIPNTQPIGIFINRGFNMIISILGILKAGFSYLPIDINLPGDRIKYMINDAKVNYIITEHFLVNKFVENESIKLIFIEDENLNSTGSGAYSNDNKMAYIIYTSGSSGKPKGIMIGQRSVCNFIEGVTEKINFKAGSAILNIATISFDIFFLETIVALTKGLRVIIADEITQKNFKLINRLINKFNIKMIQCTPSQMKILVECNNTGNTLKNLETIMIGGESFEIELLTSIKKLTKAKVYNMYGPTETTIWSSIKEVTHSEKITIGRPIQNTEYFVVNECNQCVPLGEEGELIISGLGLAHGYVKKSHNKSFIDCDCVTGNRFYKTGDLVKFDESGEIIFIDRIDNQVKIRGHRVELKEVELSIRKNFSVKDVSVVPLKNKLDINMLCAYIVCDYDINISNIKAVLSKELPSYMIPSCFAVLERLPYTHNGKLDYISLTDYTFYSKCALVTKNNFIELEDEIQMNNSINEKLKSLVKKAANIDSSINISINENLNNLGIDSLSFISLIVDIEYEFNIVFDDDMLLLEKFRSINDLANYIKILIK</sequence>
<organism evidence="2 3">
    <name type="scientific">Clostridium perfringens E str. JGS1987</name>
    <dbReference type="NCBI Taxonomy" id="451755"/>
    <lineage>
        <taxon>Bacteria</taxon>
        <taxon>Bacillati</taxon>
        <taxon>Bacillota</taxon>
        <taxon>Clostridia</taxon>
        <taxon>Eubacteriales</taxon>
        <taxon>Clostridiaceae</taxon>
        <taxon>Clostridium</taxon>
    </lineage>
</organism>
<evidence type="ECO:0000313" key="3">
    <source>
        <dbReference type="Proteomes" id="UP000005337"/>
    </source>
</evidence>
<dbReference type="PROSITE" id="PS00455">
    <property type="entry name" value="AMP_BINDING"/>
    <property type="match status" value="1"/>
</dbReference>
<dbReference type="Pfam" id="PF00550">
    <property type="entry name" value="PP-binding"/>
    <property type="match status" value="1"/>
</dbReference>
<feature type="domain" description="Carrier" evidence="1">
    <location>
        <begin position="544"/>
        <end position="621"/>
    </location>
</feature>
<dbReference type="PROSITE" id="PS50075">
    <property type="entry name" value="CARRIER"/>
    <property type="match status" value="1"/>
</dbReference>
<evidence type="ECO:0000313" key="2">
    <source>
        <dbReference type="EMBL" id="EDT14610.1"/>
    </source>
</evidence>
<dbReference type="EMBL" id="ABDW01000020">
    <property type="protein sequence ID" value="EDT14610.1"/>
    <property type="molecule type" value="Genomic_DNA"/>
</dbReference>
<name>B1BUL1_CLOPF</name>
<dbReference type="Gene3D" id="3.40.50.980">
    <property type="match status" value="2"/>
</dbReference>
<dbReference type="Pfam" id="PF00501">
    <property type="entry name" value="AMP-binding"/>
    <property type="match status" value="1"/>
</dbReference>
<protein>
    <submittedName>
        <fullName evidence="2">Putative peptide synthetase</fullName>
    </submittedName>
</protein>
<dbReference type="InterPro" id="IPR025110">
    <property type="entry name" value="AMP-bd_C"/>
</dbReference>
<dbReference type="SUPFAM" id="SSF47336">
    <property type="entry name" value="ACP-like"/>
    <property type="match status" value="1"/>
</dbReference>
<dbReference type="Gene3D" id="2.30.38.10">
    <property type="entry name" value="Luciferase, Domain 3"/>
    <property type="match status" value="1"/>
</dbReference>
<dbReference type="Gene3D" id="3.30.300.30">
    <property type="match status" value="1"/>
</dbReference>
<reference evidence="2 3" key="1">
    <citation type="submission" date="2007-07" db="EMBL/GenBank/DDBJ databases">
        <title>Annotation of Clostridium perfringens E str. JGS1987.</title>
        <authorList>
            <person name="Paulsen I."/>
            <person name="Sebastian Y."/>
        </authorList>
    </citation>
    <scope>NUCLEOTIDE SEQUENCE [LARGE SCALE GENOMIC DNA]</scope>
    <source>
        <strain evidence="3">E str. JGS1987</strain>
    </source>
</reference>
<dbReference type="AlphaFoldDB" id="B1BUL1"/>
<dbReference type="InterPro" id="IPR020845">
    <property type="entry name" value="AMP-binding_CS"/>
</dbReference>
<dbReference type="PANTHER" id="PTHR45527">
    <property type="entry name" value="NONRIBOSOMAL PEPTIDE SYNTHETASE"/>
    <property type="match status" value="1"/>
</dbReference>
<evidence type="ECO:0000259" key="1">
    <source>
        <dbReference type="PROSITE" id="PS50075"/>
    </source>
</evidence>
<comment type="caution">
    <text evidence="2">The sequence shown here is derived from an EMBL/GenBank/DDBJ whole genome shotgun (WGS) entry which is preliminary data.</text>
</comment>
<dbReference type="GO" id="GO:0044550">
    <property type="term" value="P:secondary metabolite biosynthetic process"/>
    <property type="evidence" value="ECO:0007669"/>
    <property type="project" value="TreeGrafter"/>
</dbReference>
<dbReference type="InterPro" id="IPR010071">
    <property type="entry name" value="AA_adenyl_dom"/>
</dbReference>
<dbReference type="InterPro" id="IPR045851">
    <property type="entry name" value="AMP-bd_C_sf"/>
</dbReference>
<gene>
    <name evidence="2" type="ORF">AC3_A0419</name>
</gene>
<dbReference type="InterPro" id="IPR000873">
    <property type="entry name" value="AMP-dep_synth/lig_dom"/>
</dbReference>
<dbReference type="SUPFAM" id="SSF56801">
    <property type="entry name" value="Acetyl-CoA synthetase-like"/>
    <property type="match status" value="1"/>
</dbReference>
<dbReference type="Proteomes" id="UP000005337">
    <property type="component" value="Unassembled WGS sequence"/>
</dbReference>
<dbReference type="InterPro" id="IPR009081">
    <property type="entry name" value="PP-bd_ACP"/>
</dbReference>
<dbReference type="InterPro" id="IPR036736">
    <property type="entry name" value="ACP-like_sf"/>
</dbReference>
<accession>B1BUL1</accession>
<dbReference type="NCBIfam" id="TIGR01733">
    <property type="entry name" value="AA-adenyl-dom"/>
    <property type="match status" value="1"/>
</dbReference>
<proteinExistence type="predicted"/>
<dbReference type="GO" id="GO:0031177">
    <property type="term" value="F:phosphopantetheine binding"/>
    <property type="evidence" value="ECO:0007669"/>
    <property type="project" value="TreeGrafter"/>
</dbReference>
<dbReference type="Gene3D" id="1.10.1200.10">
    <property type="entry name" value="ACP-like"/>
    <property type="match status" value="1"/>
</dbReference>
<dbReference type="PANTHER" id="PTHR45527:SF1">
    <property type="entry name" value="FATTY ACID SYNTHASE"/>
    <property type="match status" value="1"/>
</dbReference>
<dbReference type="RefSeq" id="WP_004456848.1">
    <property type="nucleotide sequence ID" value="NZ_ABDW01000020.1"/>
</dbReference>
<dbReference type="CDD" id="cd05930">
    <property type="entry name" value="A_NRPS"/>
    <property type="match status" value="1"/>
</dbReference>
<dbReference type="GO" id="GO:0043041">
    <property type="term" value="P:amino acid activation for nonribosomal peptide biosynthetic process"/>
    <property type="evidence" value="ECO:0007669"/>
    <property type="project" value="TreeGrafter"/>
</dbReference>
<dbReference type="FunFam" id="3.40.50.980:FF:000001">
    <property type="entry name" value="Non-ribosomal peptide synthetase"/>
    <property type="match status" value="1"/>
</dbReference>